<keyword evidence="2" id="KW-0271">Exosome</keyword>
<dbReference type="AlphaFoldDB" id="A0A565AW91"/>
<dbReference type="Pfam" id="PF14382">
    <property type="entry name" value="ECR1_N"/>
    <property type="match status" value="1"/>
</dbReference>
<sequence length="80" mass="9111">MKETEVSSELVTPGDVLGDATEELKAGRGAYVNDTTVFIICLNPPKNQVLAFVLQRITCWHMNYRVYYQVIFDVVKLEET</sequence>
<dbReference type="GO" id="GO:0000178">
    <property type="term" value="C:exosome (RNase complex)"/>
    <property type="evidence" value="ECO:0007669"/>
    <property type="project" value="UniProtKB-KW"/>
</dbReference>
<evidence type="ECO:0000256" key="2">
    <source>
        <dbReference type="ARBA" id="ARBA00022835"/>
    </source>
</evidence>
<evidence type="ECO:0000259" key="3">
    <source>
        <dbReference type="Pfam" id="PF14382"/>
    </source>
</evidence>
<gene>
    <name evidence="4" type="ORF">ANE_LOCUS3334</name>
</gene>
<dbReference type="Proteomes" id="UP000489600">
    <property type="component" value="Unassembled WGS sequence"/>
</dbReference>
<dbReference type="GO" id="GO:0005634">
    <property type="term" value="C:nucleus"/>
    <property type="evidence" value="ECO:0007669"/>
    <property type="project" value="UniProtKB-SubCell"/>
</dbReference>
<evidence type="ECO:0000256" key="1">
    <source>
        <dbReference type="ARBA" id="ARBA00004123"/>
    </source>
</evidence>
<comment type="caution">
    <text evidence="4">The sequence shown here is derived from an EMBL/GenBank/DDBJ whole genome shotgun (WGS) entry which is preliminary data.</text>
</comment>
<protein>
    <recommendedName>
        <fullName evidence="3">Exosome complex component N-terminal domain-containing protein</fullName>
    </recommendedName>
</protein>
<feature type="domain" description="Exosome complex component N-terminal" evidence="3">
    <location>
        <begin position="10"/>
        <end position="37"/>
    </location>
</feature>
<keyword evidence="5" id="KW-1185">Reference proteome</keyword>
<evidence type="ECO:0000313" key="5">
    <source>
        <dbReference type="Proteomes" id="UP000489600"/>
    </source>
</evidence>
<dbReference type="EMBL" id="CABITT030000001">
    <property type="protein sequence ID" value="VVA92889.1"/>
    <property type="molecule type" value="Genomic_DNA"/>
</dbReference>
<evidence type="ECO:0000313" key="4">
    <source>
        <dbReference type="EMBL" id="VVA92889.1"/>
    </source>
</evidence>
<comment type="subcellular location">
    <subcellularLocation>
        <location evidence="1">Nucleus</location>
    </subcellularLocation>
</comment>
<dbReference type="InterPro" id="IPR025721">
    <property type="entry name" value="Exosome_cplx_N_dom"/>
</dbReference>
<proteinExistence type="predicted"/>
<accession>A0A565AW91</accession>
<reference evidence="4" key="1">
    <citation type="submission" date="2019-07" db="EMBL/GenBank/DDBJ databases">
        <authorList>
            <person name="Dittberner H."/>
        </authorList>
    </citation>
    <scope>NUCLEOTIDE SEQUENCE [LARGE SCALE GENOMIC DNA]</scope>
</reference>
<organism evidence="4 5">
    <name type="scientific">Arabis nemorensis</name>
    <dbReference type="NCBI Taxonomy" id="586526"/>
    <lineage>
        <taxon>Eukaryota</taxon>
        <taxon>Viridiplantae</taxon>
        <taxon>Streptophyta</taxon>
        <taxon>Embryophyta</taxon>
        <taxon>Tracheophyta</taxon>
        <taxon>Spermatophyta</taxon>
        <taxon>Magnoliopsida</taxon>
        <taxon>eudicotyledons</taxon>
        <taxon>Gunneridae</taxon>
        <taxon>Pentapetalae</taxon>
        <taxon>rosids</taxon>
        <taxon>malvids</taxon>
        <taxon>Brassicales</taxon>
        <taxon>Brassicaceae</taxon>
        <taxon>Arabideae</taxon>
        <taxon>Arabis</taxon>
    </lineage>
</organism>
<name>A0A565AW91_9BRAS</name>
<dbReference type="OrthoDB" id="1747276at2759"/>